<gene>
    <name evidence="2" type="ORF">EHS24_006825</name>
</gene>
<sequence length="221" mass="24400">MSATYSPASTMVDPLSPHLLSPHDHELSRHLESPLEPLPTDPEPDLDALVELGTLGTPVGSPRKRPSLDDAAGFGARDKLRRLESIAAALARCGGSMATERDILRFLLAQNEDGDVVDDEDDEEDEFEYDYDSVGTETDTEETDDEGYHPHHTNEKSGHGIGLGLKLHDVHDTTTRLPVDNDPDQDLEDLYRFALPAEHEHDTLEIEMGTDLIDRSVPNKS</sequence>
<feature type="compositionally biased region" description="Acidic residues" evidence="1">
    <location>
        <begin position="115"/>
        <end position="131"/>
    </location>
</feature>
<dbReference type="GeneID" id="39591368"/>
<evidence type="ECO:0000313" key="3">
    <source>
        <dbReference type="Proteomes" id="UP000279236"/>
    </source>
</evidence>
<feature type="region of interest" description="Disordered" evidence="1">
    <location>
        <begin position="115"/>
        <end position="160"/>
    </location>
</feature>
<reference evidence="2 3" key="1">
    <citation type="submission" date="2018-11" db="EMBL/GenBank/DDBJ databases">
        <title>Genome sequence of Apiotrichum porosum DSM 27194.</title>
        <authorList>
            <person name="Aliyu H."/>
            <person name="Gorte O."/>
            <person name="Ochsenreither K."/>
        </authorList>
    </citation>
    <scope>NUCLEOTIDE SEQUENCE [LARGE SCALE GENOMIC DNA]</scope>
    <source>
        <strain evidence="2 3">DSM 27194</strain>
    </source>
</reference>
<keyword evidence="3" id="KW-1185">Reference proteome</keyword>
<dbReference type="RefSeq" id="XP_028477118.1">
    <property type="nucleotide sequence ID" value="XM_028622226.1"/>
</dbReference>
<protein>
    <submittedName>
        <fullName evidence="2">Uncharacterized protein</fullName>
    </submittedName>
</protein>
<dbReference type="AlphaFoldDB" id="A0A427XW86"/>
<feature type="compositionally biased region" description="Basic and acidic residues" evidence="1">
    <location>
        <begin position="146"/>
        <end position="158"/>
    </location>
</feature>
<evidence type="ECO:0000313" key="2">
    <source>
        <dbReference type="EMBL" id="RSH83166.1"/>
    </source>
</evidence>
<organism evidence="2 3">
    <name type="scientific">Apiotrichum porosum</name>
    <dbReference type="NCBI Taxonomy" id="105984"/>
    <lineage>
        <taxon>Eukaryota</taxon>
        <taxon>Fungi</taxon>
        <taxon>Dikarya</taxon>
        <taxon>Basidiomycota</taxon>
        <taxon>Agaricomycotina</taxon>
        <taxon>Tremellomycetes</taxon>
        <taxon>Trichosporonales</taxon>
        <taxon>Trichosporonaceae</taxon>
        <taxon>Apiotrichum</taxon>
    </lineage>
</organism>
<feature type="compositionally biased region" description="Basic and acidic residues" evidence="1">
    <location>
        <begin position="21"/>
        <end position="33"/>
    </location>
</feature>
<dbReference type="Proteomes" id="UP000279236">
    <property type="component" value="Unassembled WGS sequence"/>
</dbReference>
<proteinExistence type="predicted"/>
<name>A0A427XW86_9TREE</name>
<feature type="region of interest" description="Disordered" evidence="1">
    <location>
        <begin position="1"/>
        <end position="47"/>
    </location>
</feature>
<comment type="caution">
    <text evidence="2">The sequence shown here is derived from an EMBL/GenBank/DDBJ whole genome shotgun (WGS) entry which is preliminary data.</text>
</comment>
<evidence type="ECO:0000256" key="1">
    <source>
        <dbReference type="SAM" id="MobiDB-lite"/>
    </source>
</evidence>
<dbReference type="EMBL" id="RSCE01000004">
    <property type="protein sequence ID" value="RSH83166.1"/>
    <property type="molecule type" value="Genomic_DNA"/>
</dbReference>
<accession>A0A427XW86</accession>